<dbReference type="PANTHER" id="PTHR45348:SF6">
    <property type="entry name" value="TRANS-ENOYL REDUCTASE APDC"/>
    <property type="match status" value="1"/>
</dbReference>
<evidence type="ECO:0000313" key="6">
    <source>
        <dbReference type="EMBL" id="OOF94408.1"/>
    </source>
</evidence>
<dbReference type="SUPFAM" id="SSF51735">
    <property type="entry name" value="NAD(P)-binding Rossmann-fold domains"/>
    <property type="match status" value="1"/>
</dbReference>
<dbReference type="InterPro" id="IPR013154">
    <property type="entry name" value="ADH-like_N"/>
</dbReference>
<organism evidence="6 7">
    <name type="scientific">Aspergillus carbonarius (strain ITEM 5010)</name>
    <dbReference type="NCBI Taxonomy" id="602072"/>
    <lineage>
        <taxon>Eukaryota</taxon>
        <taxon>Fungi</taxon>
        <taxon>Dikarya</taxon>
        <taxon>Ascomycota</taxon>
        <taxon>Pezizomycotina</taxon>
        <taxon>Eurotiomycetes</taxon>
        <taxon>Eurotiomycetidae</taxon>
        <taxon>Eurotiales</taxon>
        <taxon>Aspergillaceae</taxon>
        <taxon>Aspergillus</taxon>
        <taxon>Aspergillus subgen. Circumdati</taxon>
    </lineage>
</organism>
<protein>
    <recommendedName>
        <fullName evidence="5">Alcohol dehydrogenase-like N-terminal domain-containing protein</fullName>
    </recommendedName>
</protein>
<accession>A0A1R3RIX0</accession>
<dbReference type="OrthoDB" id="48317at2759"/>
<evidence type="ECO:0000256" key="4">
    <source>
        <dbReference type="ARBA" id="ARBA00023002"/>
    </source>
</evidence>
<evidence type="ECO:0000313" key="7">
    <source>
        <dbReference type="Proteomes" id="UP000188318"/>
    </source>
</evidence>
<sequence>PVARSRTGCDFAGGVVATGSDTNKRNFSIGARVCGCVFGNNPHRLDNGAFAEYVAVPADLLLRIPKYMDYNEAATLGVGLATVGMSLYHCLKLPMEADRAGQLPSSGYTPIATCSPHNFNRVKSLGAIAAFDYHSPTCGRQIRGYSSGTICYALDCITDTRSTAVCYEAIGPSGGRYLSLEPFPIRGHTRRSVKPNWVLSLTMYNQPILWKRPFRRDACPQDWEFATRWFQIAQRMIDAGEIRPHVSEVRAGGWNAVPEGLAMLQRGEVSGKKLVYEVARQ</sequence>
<keyword evidence="7" id="KW-1185">Reference proteome</keyword>
<feature type="domain" description="Alcohol dehydrogenase-like N-terminal" evidence="5">
    <location>
        <begin position="7"/>
        <end position="66"/>
    </location>
</feature>
<dbReference type="InterPro" id="IPR011032">
    <property type="entry name" value="GroES-like_sf"/>
</dbReference>
<proteinExistence type="inferred from homology"/>
<dbReference type="AlphaFoldDB" id="A0A1R3RIX0"/>
<keyword evidence="2" id="KW-0547">Nucleotide-binding</keyword>
<feature type="non-terminal residue" evidence="6">
    <location>
        <position position="1"/>
    </location>
</feature>
<keyword evidence="4" id="KW-0560">Oxidoreductase</keyword>
<keyword evidence="3" id="KW-0521">NADP</keyword>
<dbReference type="GO" id="GO:0000166">
    <property type="term" value="F:nucleotide binding"/>
    <property type="evidence" value="ECO:0007669"/>
    <property type="project" value="UniProtKB-KW"/>
</dbReference>
<dbReference type="Gene3D" id="3.90.180.10">
    <property type="entry name" value="Medium-chain alcohol dehydrogenases, catalytic domain"/>
    <property type="match status" value="1"/>
</dbReference>
<dbReference type="SUPFAM" id="SSF50129">
    <property type="entry name" value="GroES-like"/>
    <property type="match status" value="1"/>
</dbReference>
<evidence type="ECO:0000259" key="5">
    <source>
        <dbReference type="Pfam" id="PF08240"/>
    </source>
</evidence>
<gene>
    <name evidence="6" type="ORF">ASPCADRAFT_51816</name>
</gene>
<dbReference type="Proteomes" id="UP000188318">
    <property type="component" value="Unassembled WGS sequence"/>
</dbReference>
<evidence type="ECO:0000256" key="3">
    <source>
        <dbReference type="ARBA" id="ARBA00022857"/>
    </source>
</evidence>
<dbReference type="InterPro" id="IPR036291">
    <property type="entry name" value="NAD(P)-bd_dom_sf"/>
</dbReference>
<dbReference type="EMBL" id="KV907502">
    <property type="protein sequence ID" value="OOF94408.1"/>
    <property type="molecule type" value="Genomic_DNA"/>
</dbReference>
<name>A0A1R3RIX0_ASPC5</name>
<comment type="similarity">
    <text evidence="1">Belongs to the zinc-containing alcohol dehydrogenase family.</text>
</comment>
<dbReference type="STRING" id="602072.A0A1R3RIX0"/>
<dbReference type="GO" id="GO:0016651">
    <property type="term" value="F:oxidoreductase activity, acting on NAD(P)H"/>
    <property type="evidence" value="ECO:0007669"/>
    <property type="project" value="InterPro"/>
</dbReference>
<dbReference type="PANTHER" id="PTHR45348">
    <property type="entry name" value="HYPOTHETICAL OXIDOREDUCTASE (EUROFUNG)"/>
    <property type="match status" value="1"/>
</dbReference>
<dbReference type="InterPro" id="IPR047122">
    <property type="entry name" value="Trans-enoyl_RdTase-like"/>
</dbReference>
<evidence type="ECO:0000256" key="1">
    <source>
        <dbReference type="ARBA" id="ARBA00008072"/>
    </source>
</evidence>
<dbReference type="CDD" id="cd08249">
    <property type="entry name" value="enoyl_reductase_like"/>
    <property type="match status" value="1"/>
</dbReference>
<evidence type="ECO:0000256" key="2">
    <source>
        <dbReference type="ARBA" id="ARBA00022741"/>
    </source>
</evidence>
<dbReference type="VEuPathDB" id="FungiDB:ASPCADRAFT_51816"/>
<dbReference type="Gene3D" id="3.40.50.720">
    <property type="entry name" value="NAD(P)-binding Rossmann-like Domain"/>
    <property type="match status" value="1"/>
</dbReference>
<dbReference type="Pfam" id="PF08240">
    <property type="entry name" value="ADH_N"/>
    <property type="match status" value="1"/>
</dbReference>
<reference evidence="7" key="1">
    <citation type="journal article" date="2017" name="Genome Biol.">
        <title>Comparative genomics reveals high biological diversity and specific adaptations in the industrially and medically important fungal genus Aspergillus.</title>
        <authorList>
            <person name="de Vries R.P."/>
            <person name="Riley R."/>
            <person name="Wiebenga A."/>
            <person name="Aguilar-Osorio G."/>
            <person name="Amillis S."/>
            <person name="Uchima C.A."/>
            <person name="Anderluh G."/>
            <person name="Asadollahi M."/>
            <person name="Askin M."/>
            <person name="Barry K."/>
            <person name="Battaglia E."/>
            <person name="Bayram O."/>
            <person name="Benocci T."/>
            <person name="Braus-Stromeyer S.A."/>
            <person name="Caldana C."/>
            <person name="Canovas D."/>
            <person name="Cerqueira G.C."/>
            <person name="Chen F."/>
            <person name="Chen W."/>
            <person name="Choi C."/>
            <person name="Clum A."/>
            <person name="Dos Santos R.A."/>
            <person name="Damasio A.R."/>
            <person name="Diallinas G."/>
            <person name="Emri T."/>
            <person name="Fekete E."/>
            <person name="Flipphi M."/>
            <person name="Freyberg S."/>
            <person name="Gallo A."/>
            <person name="Gournas C."/>
            <person name="Habgood R."/>
            <person name="Hainaut M."/>
            <person name="Harispe M.L."/>
            <person name="Henrissat B."/>
            <person name="Hilden K.S."/>
            <person name="Hope R."/>
            <person name="Hossain A."/>
            <person name="Karabika E."/>
            <person name="Karaffa L."/>
            <person name="Karanyi Z."/>
            <person name="Krasevec N."/>
            <person name="Kuo A."/>
            <person name="Kusch H."/>
            <person name="LaButti K."/>
            <person name="Lagendijk E.L."/>
            <person name="Lapidus A."/>
            <person name="Levasseur A."/>
            <person name="Lindquist E."/>
            <person name="Lipzen A."/>
            <person name="Logrieco A.F."/>
            <person name="MacCabe A."/>
            <person name="Maekelae M.R."/>
            <person name="Malavazi I."/>
            <person name="Melin P."/>
            <person name="Meyer V."/>
            <person name="Mielnichuk N."/>
            <person name="Miskei M."/>
            <person name="Molnar A.P."/>
            <person name="Mule G."/>
            <person name="Ngan C.Y."/>
            <person name="Orejas M."/>
            <person name="Orosz E."/>
            <person name="Ouedraogo J.P."/>
            <person name="Overkamp K.M."/>
            <person name="Park H.-S."/>
            <person name="Perrone G."/>
            <person name="Piumi F."/>
            <person name="Punt P.J."/>
            <person name="Ram A.F."/>
            <person name="Ramon A."/>
            <person name="Rauscher S."/>
            <person name="Record E."/>
            <person name="Riano-Pachon D.M."/>
            <person name="Robert V."/>
            <person name="Roehrig J."/>
            <person name="Ruller R."/>
            <person name="Salamov A."/>
            <person name="Salih N.S."/>
            <person name="Samson R.A."/>
            <person name="Sandor E."/>
            <person name="Sanguinetti M."/>
            <person name="Schuetze T."/>
            <person name="Sepcic K."/>
            <person name="Shelest E."/>
            <person name="Sherlock G."/>
            <person name="Sophianopoulou V."/>
            <person name="Squina F.M."/>
            <person name="Sun H."/>
            <person name="Susca A."/>
            <person name="Todd R.B."/>
            <person name="Tsang A."/>
            <person name="Unkles S.E."/>
            <person name="van de Wiele N."/>
            <person name="van Rossen-Uffink D."/>
            <person name="Oliveira J.V."/>
            <person name="Vesth T.C."/>
            <person name="Visser J."/>
            <person name="Yu J.-H."/>
            <person name="Zhou M."/>
            <person name="Andersen M.R."/>
            <person name="Archer D.B."/>
            <person name="Baker S.E."/>
            <person name="Benoit I."/>
            <person name="Brakhage A.A."/>
            <person name="Braus G.H."/>
            <person name="Fischer R."/>
            <person name="Frisvad J.C."/>
            <person name="Goldman G.H."/>
            <person name="Houbraken J."/>
            <person name="Oakley B."/>
            <person name="Pocsi I."/>
            <person name="Scazzocchio C."/>
            <person name="Seiboth B."/>
            <person name="vanKuyk P.A."/>
            <person name="Wortman J."/>
            <person name="Dyer P.S."/>
            <person name="Grigoriev I.V."/>
        </authorList>
    </citation>
    <scope>NUCLEOTIDE SEQUENCE [LARGE SCALE GENOMIC DNA]</scope>
    <source>
        <strain evidence="7">ITEM 5010</strain>
    </source>
</reference>